<feature type="repeat" description="PPR" evidence="3">
    <location>
        <begin position="222"/>
        <end position="256"/>
    </location>
</feature>
<feature type="repeat" description="PPR" evidence="3">
    <location>
        <begin position="187"/>
        <end position="221"/>
    </location>
</feature>
<evidence type="ECO:0000313" key="4">
    <source>
        <dbReference type="EMBL" id="PNX93321.1"/>
    </source>
</evidence>
<keyword evidence="2" id="KW-0677">Repeat</keyword>
<protein>
    <submittedName>
        <fullName evidence="4">Pentatricopeptide repeat-containing protein chloroplastic-like</fullName>
    </submittedName>
</protein>
<dbReference type="PANTHER" id="PTHR47447">
    <property type="entry name" value="OS03G0856100 PROTEIN"/>
    <property type="match status" value="1"/>
</dbReference>
<dbReference type="Gene3D" id="1.25.40.10">
    <property type="entry name" value="Tetratricopeptide repeat domain"/>
    <property type="match status" value="3"/>
</dbReference>
<accession>A0A2K3MR68</accession>
<proteinExistence type="inferred from homology"/>
<dbReference type="Pfam" id="PF13041">
    <property type="entry name" value="PPR_2"/>
    <property type="match status" value="1"/>
</dbReference>
<dbReference type="STRING" id="57577.A0A2K3MR68"/>
<dbReference type="SUPFAM" id="SSF81901">
    <property type="entry name" value="HCP-like"/>
    <property type="match status" value="1"/>
</dbReference>
<gene>
    <name evidence="4" type="ORF">L195_g016472</name>
</gene>
<dbReference type="InterPro" id="IPR002885">
    <property type="entry name" value="PPR_rpt"/>
</dbReference>
<dbReference type="EMBL" id="ASHM01011396">
    <property type="protein sequence ID" value="PNX93321.1"/>
    <property type="molecule type" value="Genomic_DNA"/>
</dbReference>
<evidence type="ECO:0000256" key="1">
    <source>
        <dbReference type="ARBA" id="ARBA00007626"/>
    </source>
</evidence>
<comment type="similarity">
    <text evidence="1">Belongs to the PPR family. P subfamily.</text>
</comment>
<organism evidence="4 5">
    <name type="scientific">Trifolium pratense</name>
    <name type="common">Red clover</name>
    <dbReference type="NCBI Taxonomy" id="57577"/>
    <lineage>
        <taxon>Eukaryota</taxon>
        <taxon>Viridiplantae</taxon>
        <taxon>Streptophyta</taxon>
        <taxon>Embryophyta</taxon>
        <taxon>Tracheophyta</taxon>
        <taxon>Spermatophyta</taxon>
        <taxon>Magnoliopsida</taxon>
        <taxon>eudicotyledons</taxon>
        <taxon>Gunneridae</taxon>
        <taxon>Pentapetalae</taxon>
        <taxon>rosids</taxon>
        <taxon>fabids</taxon>
        <taxon>Fabales</taxon>
        <taxon>Fabaceae</taxon>
        <taxon>Papilionoideae</taxon>
        <taxon>50 kb inversion clade</taxon>
        <taxon>NPAAA clade</taxon>
        <taxon>Hologalegina</taxon>
        <taxon>IRL clade</taxon>
        <taxon>Trifolieae</taxon>
        <taxon>Trifolium</taxon>
    </lineage>
</organism>
<evidence type="ECO:0000256" key="3">
    <source>
        <dbReference type="PROSITE-ProRule" id="PRU00708"/>
    </source>
</evidence>
<feature type="repeat" description="PPR" evidence="3">
    <location>
        <begin position="292"/>
        <end position="322"/>
    </location>
</feature>
<comment type="caution">
    <text evidence="4">The sequence shown here is derived from an EMBL/GenBank/DDBJ whole genome shotgun (WGS) entry which is preliminary data.</text>
</comment>
<sequence>MKSSSVVMDSRCYLHVMEAYLRLDNCEKVVELFSEFESRKLSDSKRYLGQIYRVLCESLGKSRRAFEALEYFREMEKKGVSEYSIYSTLICSFARLREVKVVEELVTEAKSKTTIRDPDVYLKLVIMYVEEGLLEKTLEVAEAMKDADVKVSDCVLCAIINGFSKRRGFSSSVNVYEKLILKGYEPGQVTYASIINAYCRLGQHIKAEKVFAEMMQKGLDKCVVAYSSMIVMYGKTNRLKNAMKLVAKMKEKGCKPNVWIYNSLIDMHGKEKDLKQIEKLWKEMKRRKVEPDKITYTSIIGAYCKAKEFDKCIKLYNEYRINKGGIDKAMAGTMVGVYSKVGMVDELVKLLQDMKIEGQRLDQRLYQSAWNAFTEAGMQLQTQWMKESFHVS</sequence>
<reference evidence="4 5" key="1">
    <citation type="journal article" date="2014" name="Am. J. Bot.">
        <title>Genome assembly and annotation for red clover (Trifolium pratense; Fabaceae).</title>
        <authorList>
            <person name="Istvanek J."/>
            <person name="Jaros M."/>
            <person name="Krenek A."/>
            <person name="Repkova J."/>
        </authorList>
    </citation>
    <scope>NUCLEOTIDE SEQUENCE [LARGE SCALE GENOMIC DNA]</scope>
    <source>
        <strain evidence="5">cv. Tatra</strain>
        <tissue evidence="4">Young leaves</tissue>
    </source>
</reference>
<evidence type="ECO:0000256" key="2">
    <source>
        <dbReference type="ARBA" id="ARBA00022737"/>
    </source>
</evidence>
<dbReference type="PROSITE" id="PS51375">
    <property type="entry name" value="PPR"/>
    <property type="match status" value="4"/>
</dbReference>
<reference evidence="4 5" key="2">
    <citation type="journal article" date="2017" name="Front. Plant Sci.">
        <title>Gene Classification and Mining of Molecular Markers Useful in Red Clover (Trifolium pratense) Breeding.</title>
        <authorList>
            <person name="Istvanek J."/>
            <person name="Dluhosova J."/>
            <person name="Dluhos P."/>
            <person name="Patkova L."/>
            <person name="Nedelnik J."/>
            <person name="Repkova J."/>
        </authorList>
    </citation>
    <scope>NUCLEOTIDE SEQUENCE [LARGE SCALE GENOMIC DNA]</scope>
    <source>
        <strain evidence="5">cv. Tatra</strain>
        <tissue evidence="4">Young leaves</tissue>
    </source>
</reference>
<dbReference type="PANTHER" id="PTHR47447:SF21">
    <property type="entry name" value="PENTACOTRIPEPTIDE-REPEAT REGION OF PRORP DOMAIN-CONTAINING PROTEIN"/>
    <property type="match status" value="1"/>
</dbReference>
<name>A0A2K3MR68_TRIPR</name>
<dbReference type="NCBIfam" id="TIGR00756">
    <property type="entry name" value="PPR"/>
    <property type="match status" value="4"/>
</dbReference>
<evidence type="ECO:0000313" key="5">
    <source>
        <dbReference type="Proteomes" id="UP000236291"/>
    </source>
</evidence>
<dbReference type="Proteomes" id="UP000236291">
    <property type="component" value="Unassembled WGS sequence"/>
</dbReference>
<dbReference type="Pfam" id="PF01535">
    <property type="entry name" value="PPR"/>
    <property type="match status" value="5"/>
</dbReference>
<dbReference type="InterPro" id="IPR011990">
    <property type="entry name" value="TPR-like_helical_dom_sf"/>
</dbReference>
<feature type="repeat" description="PPR" evidence="3">
    <location>
        <begin position="257"/>
        <end position="291"/>
    </location>
</feature>
<dbReference type="AlphaFoldDB" id="A0A2K3MR68"/>